<proteinExistence type="predicted"/>
<feature type="domain" description="Reverse transcriptase" evidence="1">
    <location>
        <begin position="171"/>
        <end position="431"/>
    </location>
</feature>
<sequence length="503" mass="58443">MKEKLLFFYYIIKSTSGNNKEYMQTKYRNLKIEYRKMIIEAKMLKNVEYIERSSNKCKAAWKIIKPLTGLSKQTKCNINPDVFNNYFIESVKEIKKEVLSKNNIAPSIIINKNLTKLPNRFEWKLIEPNDILKVVKSMKRSDSQDVYKMSNNLIKDIIPSLAEPLVVSINKLLQEGTFPDKLKISRVCPIYKKGPLDQPMSYRPVSVIPILSKIIESLVHNQVSIFFEHNNLFNSSQFGFRKGHSTIDAIDNLVREIHKSFEKKTYAQATFCDLSKAFDCINHQDLLSKLQFYGFSDCSLNFFKSYLSNRRQMVFTNNKWSVERLIEWGVPQGSVLGPLLFLIYINDLPFSVISKTFLYADDTTFFNSSSDIGELNTLVKNTLTDAQHWFGSNGFLLNEKKTINVLFSLRPIPDSSLNDISQSAKFLGIHIDNQLTWNTHIDYISTRLSRIIFLLRRLSNFVPETYVRTAYFAYFQSVLRYGLIMWGNCTQVDNILILQKKKH</sequence>
<gene>
    <name evidence="2" type="ORF">g.49514</name>
</gene>
<name>A0A1B6MVF9_9HEMI</name>
<protein>
    <recommendedName>
        <fullName evidence="1">Reverse transcriptase domain-containing protein</fullName>
    </recommendedName>
</protein>
<accession>A0A1B6MVF9</accession>
<dbReference type="PANTHER" id="PTHR33332">
    <property type="entry name" value="REVERSE TRANSCRIPTASE DOMAIN-CONTAINING PROTEIN"/>
    <property type="match status" value="1"/>
</dbReference>
<dbReference type="AlphaFoldDB" id="A0A1B6MVF9"/>
<dbReference type="PROSITE" id="PS50878">
    <property type="entry name" value="RT_POL"/>
    <property type="match status" value="1"/>
</dbReference>
<dbReference type="SUPFAM" id="SSF56672">
    <property type="entry name" value="DNA/RNA polymerases"/>
    <property type="match status" value="1"/>
</dbReference>
<dbReference type="Pfam" id="PF00078">
    <property type="entry name" value="RVT_1"/>
    <property type="match status" value="1"/>
</dbReference>
<reference evidence="2" key="1">
    <citation type="submission" date="2015-11" db="EMBL/GenBank/DDBJ databases">
        <title>De novo transcriptome assembly of four potential Pierce s Disease insect vectors from Arizona vineyards.</title>
        <authorList>
            <person name="Tassone E.E."/>
        </authorList>
    </citation>
    <scope>NUCLEOTIDE SEQUENCE</scope>
</reference>
<evidence type="ECO:0000259" key="1">
    <source>
        <dbReference type="PROSITE" id="PS50878"/>
    </source>
</evidence>
<dbReference type="GO" id="GO:0071897">
    <property type="term" value="P:DNA biosynthetic process"/>
    <property type="evidence" value="ECO:0007669"/>
    <property type="project" value="UniProtKB-ARBA"/>
</dbReference>
<organism evidence="2">
    <name type="scientific">Graphocephala atropunctata</name>
    <dbReference type="NCBI Taxonomy" id="36148"/>
    <lineage>
        <taxon>Eukaryota</taxon>
        <taxon>Metazoa</taxon>
        <taxon>Ecdysozoa</taxon>
        <taxon>Arthropoda</taxon>
        <taxon>Hexapoda</taxon>
        <taxon>Insecta</taxon>
        <taxon>Pterygota</taxon>
        <taxon>Neoptera</taxon>
        <taxon>Paraneoptera</taxon>
        <taxon>Hemiptera</taxon>
        <taxon>Auchenorrhyncha</taxon>
        <taxon>Membracoidea</taxon>
        <taxon>Cicadellidae</taxon>
        <taxon>Cicadellinae</taxon>
        <taxon>Cicadellini</taxon>
        <taxon>Graphocephala</taxon>
    </lineage>
</organism>
<dbReference type="EMBL" id="GEBQ01000086">
    <property type="protein sequence ID" value="JAT39891.1"/>
    <property type="molecule type" value="Transcribed_RNA"/>
</dbReference>
<evidence type="ECO:0000313" key="2">
    <source>
        <dbReference type="EMBL" id="JAT39891.1"/>
    </source>
</evidence>
<dbReference type="CDD" id="cd01650">
    <property type="entry name" value="RT_nLTR_like"/>
    <property type="match status" value="1"/>
</dbReference>
<dbReference type="InterPro" id="IPR000477">
    <property type="entry name" value="RT_dom"/>
</dbReference>
<dbReference type="InterPro" id="IPR043502">
    <property type="entry name" value="DNA/RNA_pol_sf"/>
</dbReference>